<dbReference type="Proteomes" id="UP000032304">
    <property type="component" value="Chromosome 9"/>
</dbReference>
<dbReference type="EMBL" id="CM001748">
    <property type="protein sequence ID" value="KJB61012.1"/>
    <property type="molecule type" value="Genomic_DNA"/>
</dbReference>
<dbReference type="STRING" id="29730.A0A0D2QSN5"/>
<keyword evidence="2" id="KW-0472">Membrane</keyword>
<dbReference type="Gene3D" id="3.90.1010.10">
    <property type="match status" value="1"/>
</dbReference>
<evidence type="ECO:0000313" key="5">
    <source>
        <dbReference type="Proteomes" id="UP000032304"/>
    </source>
</evidence>
<accession>A0A0D2QSN5</accession>
<dbReference type="PANTHER" id="PTHR43597">
    <property type="entry name" value="SULFUR ACCEPTOR PROTEIN CSDE"/>
    <property type="match status" value="1"/>
</dbReference>
<keyword evidence="2" id="KW-1133">Transmembrane helix</keyword>
<dbReference type="eggNOG" id="ENOG502S1HZ">
    <property type="taxonomic scope" value="Eukaryota"/>
</dbReference>
<dbReference type="Gramene" id="KJB61012">
    <property type="protein sequence ID" value="KJB61012"/>
    <property type="gene ID" value="B456_009G335500"/>
</dbReference>
<feature type="transmembrane region" description="Helical" evidence="2">
    <location>
        <begin position="20"/>
        <end position="42"/>
    </location>
</feature>
<dbReference type="SUPFAM" id="SSF82649">
    <property type="entry name" value="SufE/NifU"/>
    <property type="match status" value="1"/>
</dbReference>
<feature type="domain" description="Fe-S metabolism associated" evidence="3">
    <location>
        <begin position="132"/>
        <end position="252"/>
    </location>
</feature>
<proteinExistence type="inferred from homology"/>
<dbReference type="OMA" id="ENRVNGC"/>
<reference evidence="4 5" key="1">
    <citation type="journal article" date="2012" name="Nature">
        <title>Repeated polyploidization of Gossypium genomes and the evolution of spinnable cotton fibres.</title>
        <authorList>
            <person name="Paterson A.H."/>
            <person name="Wendel J.F."/>
            <person name="Gundlach H."/>
            <person name="Guo H."/>
            <person name="Jenkins J."/>
            <person name="Jin D."/>
            <person name="Llewellyn D."/>
            <person name="Showmaker K.C."/>
            <person name="Shu S."/>
            <person name="Udall J."/>
            <person name="Yoo M.J."/>
            <person name="Byers R."/>
            <person name="Chen W."/>
            <person name="Doron-Faigenboim A."/>
            <person name="Duke M.V."/>
            <person name="Gong L."/>
            <person name="Grimwood J."/>
            <person name="Grover C."/>
            <person name="Grupp K."/>
            <person name="Hu G."/>
            <person name="Lee T.H."/>
            <person name="Li J."/>
            <person name="Lin L."/>
            <person name="Liu T."/>
            <person name="Marler B.S."/>
            <person name="Page J.T."/>
            <person name="Roberts A.W."/>
            <person name="Romanel E."/>
            <person name="Sanders W.S."/>
            <person name="Szadkowski E."/>
            <person name="Tan X."/>
            <person name="Tang H."/>
            <person name="Xu C."/>
            <person name="Wang J."/>
            <person name="Wang Z."/>
            <person name="Zhang D."/>
            <person name="Zhang L."/>
            <person name="Ashrafi H."/>
            <person name="Bedon F."/>
            <person name="Bowers J.E."/>
            <person name="Brubaker C.L."/>
            <person name="Chee P.W."/>
            <person name="Das S."/>
            <person name="Gingle A.R."/>
            <person name="Haigler C.H."/>
            <person name="Harker D."/>
            <person name="Hoffmann L.V."/>
            <person name="Hovav R."/>
            <person name="Jones D.C."/>
            <person name="Lemke C."/>
            <person name="Mansoor S."/>
            <person name="ur Rahman M."/>
            <person name="Rainville L.N."/>
            <person name="Rambani A."/>
            <person name="Reddy U.K."/>
            <person name="Rong J.K."/>
            <person name="Saranga Y."/>
            <person name="Scheffler B.E."/>
            <person name="Scheffler J.A."/>
            <person name="Stelly D.M."/>
            <person name="Triplett B.A."/>
            <person name="Van Deynze A."/>
            <person name="Vaslin M.F."/>
            <person name="Waghmare V.N."/>
            <person name="Walford S.A."/>
            <person name="Wright R.J."/>
            <person name="Zaki E.A."/>
            <person name="Zhang T."/>
            <person name="Dennis E.S."/>
            <person name="Mayer K.F."/>
            <person name="Peterson D.G."/>
            <person name="Rokhsar D.S."/>
            <person name="Wang X."/>
            <person name="Schmutz J."/>
        </authorList>
    </citation>
    <scope>NUCLEOTIDE SEQUENCE [LARGE SCALE GENOMIC DNA]</scope>
</reference>
<comment type="similarity">
    <text evidence="1">Belongs to the SufE family.</text>
</comment>
<sequence>MTIDIWQLQLELKLITTLHLPFRFLSLLAISFSFLHFSFSFYSNMTSLSITTTATTPFTFPFHCFFDKHYFPITKRIQLKLSRGGTIESNKFSGKSGSNKLFVASSCLTKIQTPVETTYKQGVSHKVQCLVAEFKSLTEPIDRVKRLLYYAEMLAPFDESARLPENRVNGCTAQVWLDAGIDKKGKVWFRADSDSEISKGFCSCLIWVMDGADPEEVVGVTAEELVELNVGVHGKVQSRVNTWQNVLISMRDKTAALVAERHMK</sequence>
<protein>
    <recommendedName>
        <fullName evidence="3">Fe-S metabolism associated domain-containing protein</fullName>
    </recommendedName>
</protein>
<dbReference type="Pfam" id="PF02657">
    <property type="entry name" value="SufE"/>
    <property type="match status" value="1"/>
</dbReference>
<gene>
    <name evidence="4" type="ORF">B456_009G335500</name>
</gene>
<dbReference type="PANTHER" id="PTHR43597:SF5">
    <property type="entry name" value="SUFE-LIKE PROTEIN 2, CHLOROPLASTIC"/>
    <property type="match status" value="1"/>
</dbReference>
<evidence type="ECO:0000256" key="2">
    <source>
        <dbReference type="SAM" id="Phobius"/>
    </source>
</evidence>
<name>A0A0D2QSN5_GOSRA</name>
<keyword evidence="5" id="KW-1185">Reference proteome</keyword>
<dbReference type="InterPro" id="IPR003808">
    <property type="entry name" value="Fe-S_metab-assoc_dom"/>
</dbReference>
<evidence type="ECO:0000256" key="1">
    <source>
        <dbReference type="ARBA" id="ARBA00010282"/>
    </source>
</evidence>
<organism evidence="4 5">
    <name type="scientific">Gossypium raimondii</name>
    <name type="common">Peruvian cotton</name>
    <name type="synonym">Gossypium klotzschianum subsp. raimondii</name>
    <dbReference type="NCBI Taxonomy" id="29730"/>
    <lineage>
        <taxon>Eukaryota</taxon>
        <taxon>Viridiplantae</taxon>
        <taxon>Streptophyta</taxon>
        <taxon>Embryophyta</taxon>
        <taxon>Tracheophyta</taxon>
        <taxon>Spermatophyta</taxon>
        <taxon>Magnoliopsida</taxon>
        <taxon>eudicotyledons</taxon>
        <taxon>Gunneridae</taxon>
        <taxon>Pentapetalae</taxon>
        <taxon>rosids</taxon>
        <taxon>malvids</taxon>
        <taxon>Malvales</taxon>
        <taxon>Malvaceae</taxon>
        <taxon>Malvoideae</taxon>
        <taxon>Gossypium</taxon>
    </lineage>
</organism>
<evidence type="ECO:0000313" key="4">
    <source>
        <dbReference type="EMBL" id="KJB61012.1"/>
    </source>
</evidence>
<dbReference type="AlphaFoldDB" id="A0A0D2QSN5"/>
<evidence type="ECO:0000259" key="3">
    <source>
        <dbReference type="Pfam" id="PF02657"/>
    </source>
</evidence>
<keyword evidence="2" id="KW-0812">Transmembrane</keyword>